<dbReference type="EMBL" id="CM000883">
    <property type="protein sequence ID" value="PNT64562.1"/>
    <property type="molecule type" value="Genomic_DNA"/>
</dbReference>
<protein>
    <submittedName>
        <fullName evidence="1 2">Uncharacterized protein</fullName>
    </submittedName>
</protein>
<evidence type="ECO:0000313" key="2">
    <source>
        <dbReference type="EnsemblPlants" id="PNT64562"/>
    </source>
</evidence>
<dbReference type="InParanoid" id="A0A2K2CRA2"/>
<evidence type="ECO:0000313" key="3">
    <source>
        <dbReference type="Proteomes" id="UP000008810"/>
    </source>
</evidence>
<dbReference type="Gramene" id="PNT64562">
    <property type="protein sequence ID" value="PNT64562"/>
    <property type="gene ID" value="BRADI_4g30235v3"/>
</dbReference>
<reference evidence="1" key="2">
    <citation type="submission" date="2017-06" db="EMBL/GenBank/DDBJ databases">
        <title>WGS assembly of Brachypodium distachyon.</title>
        <authorList>
            <consortium name="The International Brachypodium Initiative"/>
            <person name="Lucas S."/>
            <person name="Harmon-Smith M."/>
            <person name="Lail K."/>
            <person name="Tice H."/>
            <person name="Grimwood J."/>
            <person name="Bruce D."/>
            <person name="Barry K."/>
            <person name="Shu S."/>
            <person name="Lindquist E."/>
            <person name="Wang M."/>
            <person name="Pitluck S."/>
            <person name="Vogel J.P."/>
            <person name="Garvin D.F."/>
            <person name="Mockler T.C."/>
            <person name="Schmutz J."/>
            <person name="Rokhsar D."/>
            <person name="Bevan M.W."/>
        </authorList>
    </citation>
    <scope>NUCLEOTIDE SEQUENCE</scope>
    <source>
        <strain evidence="1">Bd21</strain>
    </source>
</reference>
<name>A0A2K2CRA2_BRADI</name>
<dbReference type="AlphaFoldDB" id="A0A2K2CRA2"/>
<dbReference type="Proteomes" id="UP000008810">
    <property type="component" value="Chromosome 4"/>
</dbReference>
<proteinExistence type="predicted"/>
<evidence type="ECO:0000313" key="1">
    <source>
        <dbReference type="EMBL" id="PNT64562.1"/>
    </source>
</evidence>
<reference evidence="1 2" key="1">
    <citation type="journal article" date="2010" name="Nature">
        <title>Genome sequencing and analysis of the model grass Brachypodium distachyon.</title>
        <authorList>
            <consortium name="International Brachypodium Initiative"/>
        </authorList>
    </citation>
    <scope>NUCLEOTIDE SEQUENCE [LARGE SCALE GENOMIC DNA]</scope>
    <source>
        <strain evidence="1 2">Bd21</strain>
    </source>
</reference>
<dbReference type="EnsemblPlants" id="PNT64562">
    <property type="protein sequence ID" value="PNT64562"/>
    <property type="gene ID" value="BRADI_4g30235v3"/>
</dbReference>
<reference evidence="2" key="3">
    <citation type="submission" date="2018-08" db="UniProtKB">
        <authorList>
            <consortium name="EnsemblPlants"/>
        </authorList>
    </citation>
    <scope>IDENTIFICATION</scope>
    <source>
        <strain evidence="2">cv. Bd21</strain>
    </source>
</reference>
<gene>
    <name evidence="1" type="ORF">BRADI_4g30235v3</name>
</gene>
<accession>A0A2K2CRA2</accession>
<sequence>MGSGYDKISYPSTGTSGTVPELVGCHPDRWGSVHQRASLVDTNVILTFMWKEKLDASLPLDLPRQQHKKGSTTAIIAVTRKDTHYE</sequence>
<organism evidence="1">
    <name type="scientific">Brachypodium distachyon</name>
    <name type="common">Purple false brome</name>
    <name type="synonym">Trachynia distachya</name>
    <dbReference type="NCBI Taxonomy" id="15368"/>
    <lineage>
        <taxon>Eukaryota</taxon>
        <taxon>Viridiplantae</taxon>
        <taxon>Streptophyta</taxon>
        <taxon>Embryophyta</taxon>
        <taxon>Tracheophyta</taxon>
        <taxon>Spermatophyta</taxon>
        <taxon>Magnoliopsida</taxon>
        <taxon>Liliopsida</taxon>
        <taxon>Poales</taxon>
        <taxon>Poaceae</taxon>
        <taxon>BOP clade</taxon>
        <taxon>Pooideae</taxon>
        <taxon>Stipodae</taxon>
        <taxon>Brachypodieae</taxon>
        <taxon>Brachypodium</taxon>
    </lineage>
</organism>
<keyword evidence="3" id="KW-1185">Reference proteome</keyword>